<accession>A0A0N8QSP3</accession>
<evidence type="ECO:0000313" key="4">
    <source>
        <dbReference type="EMBL" id="RMM14624.1"/>
    </source>
</evidence>
<dbReference type="Proteomes" id="UP000278587">
    <property type="component" value="Unassembled WGS sequence"/>
</dbReference>
<keyword evidence="3" id="KW-0472">Membrane</keyword>
<dbReference type="OrthoDB" id="7055747at2"/>
<keyword evidence="1" id="KW-0175">Coiled coil</keyword>
<comment type="caution">
    <text evidence="4">The sequence shown here is derived from an EMBL/GenBank/DDBJ whole genome shotgun (WGS) entry which is preliminary data.</text>
</comment>
<evidence type="ECO:0000256" key="1">
    <source>
        <dbReference type="SAM" id="Coils"/>
    </source>
</evidence>
<dbReference type="RefSeq" id="WP_055009229.1">
    <property type="nucleotide sequence ID" value="NZ_LJPW01000081.1"/>
</dbReference>
<feature type="coiled-coil region" evidence="1">
    <location>
        <begin position="82"/>
        <end position="109"/>
    </location>
</feature>
<evidence type="ECO:0000256" key="2">
    <source>
        <dbReference type="SAM" id="MobiDB-lite"/>
    </source>
</evidence>
<protein>
    <submittedName>
        <fullName evidence="4">Methyl-accepting chemotaxis protein</fullName>
    </submittedName>
</protein>
<name>A0A0N8QSP3_9PSED</name>
<organism evidence="4 5">
    <name type="scientific">Pseudomonas caricapapayae</name>
    <dbReference type="NCBI Taxonomy" id="46678"/>
    <lineage>
        <taxon>Bacteria</taxon>
        <taxon>Pseudomonadati</taxon>
        <taxon>Pseudomonadota</taxon>
        <taxon>Gammaproteobacteria</taxon>
        <taxon>Pseudomonadales</taxon>
        <taxon>Pseudomonadaceae</taxon>
        <taxon>Pseudomonas</taxon>
    </lineage>
</organism>
<feature type="region of interest" description="Disordered" evidence="2">
    <location>
        <begin position="139"/>
        <end position="168"/>
    </location>
</feature>
<dbReference type="EMBL" id="RBOC01000022">
    <property type="protein sequence ID" value="RMM14624.1"/>
    <property type="molecule type" value="Genomic_DNA"/>
</dbReference>
<evidence type="ECO:0000256" key="3">
    <source>
        <dbReference type="SAM" id="Phobius"/>
    </source>
</evidence>
<feature type="transmembrane region" description="Helical" evidence="3">
    <location>
        <begin position="12"/>
        <end position="32"/>
    </location>
</feature>
<reference evidence="4 5" key="1">
    <citation type="submission" date="2018-08" db="EMBL/GenBank/DDBJ databases">
        <title>Recombination of ecologically and evolutionarily significant loci maintains genetic cohesion in the Pseudomonas syringae species complex.</title>
        <authorList>
            <person name="Dillon M."/>
            <person name="Thakur S."/>
            <person name="Almeida R.N.D."/>
            <person name="Weir B.S."/>
            <person name="Guttman D.S."/>
        </authorList>
    </citation>
    <scope>NUCLEOTIDE SEQUENCE [LARGE SCALE GENOMIC DNA]</scope>
    <source>
        <strain evidence="4 5">ICMP 4086</strain>
    </source>
</reference>
<evidence type="ECO:0000313" key="5">
    <source>
        <dbReference type="Proteomes" id="UP000278587"/>
    </source>
</evidence>
<dbReference type="AlphaFoldDB" id="A0A0N8QSP3"/>
<proteinExistence type="predicted"/>
<gene>
    <name evidence="4" type="ORF">ALQ84_04310</name>
</gene>
<keyword evidence="3" id="KW-0812">Transmembrane</keyword>
<feature type="compositionally biased region" description="Low complexity" evidence="2">
    <location>
        <begin position="139"/>
        <end position="149"/>
    </location>
</feature>
<keyword evidence="3" id="KW-1133">Transmembrane helix</keyword>
<sequence>MKLPLRPSPSRANVLQILALIVLTCMLVYQQWQILHLKTGFESAANLETVNAITQRINGVDDRLDAASQLKSVTIDDFRAAQQALSNRIDAVQALLKQVQEAAKDAAQQGATMEEVVVMGARIEELQVKLQDLRAAKPAPAQVTAAARPKTPAPSRKTTAQTKVPEAPPPFSVVGVEYRGGERFLSVAPPGSTQLSQLNLVRPGDMVAGSNWQLNSLDDSRALFSINGSTRILPLRP</sequence>